<protein>
    <recommendedName>
        <fullName evidence="3">ParB-like nuclease domain-containing protein</fullName>
    </recommendedName>
</protein>
<evidence type="ECO:0008006" key="3">
    <source>
        <dbReference type="Google" id="ProtNLM"/>
    </source>
</evidence>
<evidence type="ECO:0000313" key="2">
    <source>
        <dbReference type="Proteomes" id="UP000199302"/>
    </source>
</evidence>
<dbReference type="EMBL" id="FOYI01000007">
    <property type="protein sequence ID" value="SFR12815.1"/>
    <property type="molecule type" value="Genomic_DNA"/>
</dbReference>
<dbReference type="Proteomes" id="UP000199302">
    <property type="component" value="Unassembled WGS sequence"/>
</dbReference>
<organism evidence="1 2">
    <name type="scientific">Poseidonocella sedimentorum</name>
    <dbReference type="NCBI Taxonomy" id="871652"/>
    <lineage>
        <taxon>Bacteria</taxon>
        <taxon>Pseudomonadati</taxon>
        <taxon>Pseudomonadota</taxon>
        <taxon>Alphaproteobacteria</taxon>
        <taxon>Rhodobacterales</taxon>
        <taxon>Roseobacteraceae</taxon>
        <taxon>Poseidonocella</taxon>
    </lineage>
</organism>
<evidence type="ECO:0000313" key="1">
    <source>
        <dbReference type="EMBL" id="SFR12815.1"/>
    </source>
</evidence>
<dbReference type="OrthoDB" id="1495959at2"/>
<name>A0A1I6E504_9RHOB</name>
<dbReference type="STRING" id="871652.SAMN04515673_107125"/>
<accession>A0A1I6E504</accession>
<sequence>MLRHLRDLHYLARYGEAAPQSYERLFVDPRQIKRSYAKHKPGVPKLSRRHSGLILDGDWDLATRKLKKSPKIRACRKHFRKGLSWEETGVYDMMRRMIERRGSFDSCRTPEDVERRYQEIDALYDAIRAEGRFRSFAKRRLGVTREKGGVFVHLTRSGEPIFGMIGNHRMAIAQILKFDMIPVQLGVVHKQAFDSGAFATVRARSRAYAAEHGL</sequence>
<dbReference type="AlphaFoldDB" id="A0A1I6E504"/>
<gene>
    <name evidence="1" type="ORF">SAMN04515673_107125</name>
</gene>
<reference evidence="1 2" key="1">
    <citation type="submission" date="2016-10" db="EMBL/GenBank/DDBJ databases">
        <authorList>
            <person name="de Groot N.N."/>
        </authorList>
    </citation>
    <scope>NUCLEOTIDE SEQUENCE [LARGE SCALE GENOMIC DNA]</scope>
    <source>
        <strain evidence="2">KMM 9023,NRIC 0796,JCM 17311,KCTC 23692</strain>
    </source>
</reference>
<dbReference type="RefSeq" id="WP_092080964.1">
    <property type="nucleotide sequence ID" value="NZ_FOYI01000007.1"/>
</dbReference>
<keyword evidence="2" id="KW-1185">Reference proteome</keyword>
<proteinExistence type="predicted"/>